<sequence>MDIKRREELTTVLDANGGTAVDLDQATHVITNSAHFEGWQSVADEVAVVTDYWVDRSLILGKKQPTQYYSPDPAMIFSGVVACSADLGDADCEVLAAGITALGGQWRAGLTRDVTHLFALTPDSARYETAMHHQALTRMKVLLPHWFDDAVKLGYGALPTGEYEWPNPALLRREGEVRKGKVSGEKKALYESALGGEERMGEERDVWCGRRVLLGASLELRDGRREAVEAGIRRAGGVVVELEMNDGNGDEREEAVKIEEADVFITKYRAGAAYFKALKWGKTIGTLSWLFHVESTGALSAPSDQLLHFPIPKTPIPGFDHHVITITNYTGEARDYIRKLITTMGATFTPSMSSGNTVVIAAYIGGTKTSKAHSWNIPIVNHTWLEDCFVQWRDLTVGLEKYISFPPGVDFSTVLGEKGIGRAVLDKELERALAWEEGAEEEAEERKKGEGEVQPPTSTAASAKEMAEVENAISVDEPAGDMDVDEEYDPDIPAADEEVSANASLKKPKPPKKPTSGRKPLGVSFAGDHDDVGMQDSPSRSRRSKGNEEGGVEVSPRRSSRLSGIIANPAKKPTSTSKPQQPQRDSESEVEIVEEAPEPKRGLVRRATKPVVEILTPSKAKVKGKGTHPPPTGSDEDTDPLGPSTSRTRAGDASAKAKIARPMDTDSDDDLPPPSALVARNAPNSGRSNGGRTSPLTPAPSSPAKAKGTPRKTVSVEIPVPAAQASPKRGRGRPRKSDSVRKEAKEGSSSRHSSPSPAPPRRVVTGPRAEGVGVPEFETPSANITRTGSKRSAATRATQQLREVVMPDVVNFEKEMKRGNVKPAWEEKGKEKGEKEKGETSVRKRPSIATAGDDEDVQRKKPRMSDENETPGVDLAEPDEEEDQVPNATARKTSGKGKKRASNAASETGSTARGAIHDHTRKKIRLITSGITLSDDILKALKKLGVEKTDKPVSCTHLIMQSVTRTEKLLCAIPRAPFVLTPDWATDSVEAGRLLPEDNYALVDEENEKRFDFKLSEALDRAKRNHGRLFSFMTFYVTKSIPRGFEVCKDIIEANSGKAEFKTPSARAMNAQQYRYIISCEEDKSIWAPLAREGIPIYTRDWLLHCALTQTFETEDTPHKLKLPSKDA</sequence>
<dbReference type="InterPro" id="IPR036420">
    <property type="entry name" value="BRCT_dom_sf"/>
</dbReference>
<dbReference type="PANTHER" id="PTHR47667">
    <property type="entry name" value="REGULATOR OF TY1 TRANSPOSITION PROTEIN 107"/>
    <property type="match status" value="1"/>
</dbReference>
<dbReference type="GO" id="GO:0006355">
    <property type="term" value="P:regulation of DNA-templated transcription"/>
    <property type="evidence" value="ECO:0007669"/>
    <property type="project" value="InterPro"/>
</dbReference>
<dbReference type="GO" id="GO:0006302">
    <property type="term" value="P:double-strand break repair"/>
    <property type="evidence" value="ECO:0007669"/>
    <property type="project" value="TreeGrafter"/>
</dbReference>
<comment type="subcellular location">
    <subcellularLocation>
        <location evidence="1">Nucleus</location>
    </subcellularLocation>
</comment>
<dbReference type="eggNOG" id="KOG2043">
    <property type="taxonomic scope" value="Eukaryota"/>
</dbReference>
<dbReference type="Pfam" id="PF12738">
    <property type="entry name" value="PTCB-BRCT"/>
    <property type="match status" value="1"/>
</dbReference>
<dbReference type="OrthoDB" id="342264at2759"/>
<feature type="compositionally biased region" description="Polar residues" evidence="3">
    <location>
        <begin position="780"/>
        <end position="801"/>
    </location>
</feature>
<dbReference type="RefSeq" id="XP_007861548.1">
    <property type="nucleotide sequence ID" value="XM_007863357.1"/>
</dbReference>
<feature type="compositionally biased region" description="Basic residues" evidence="3">
    <location>
        <begin position="506"/>
        <end position="516"/>
    </location>
</feature>
<evidence type="ECO:0000313" key="5">
    <source>
        <dbReference type="EMBL" id="EPQ61364.1"/>
    </source>
</evidence>
<dbReference type="Proteomes" id="UP000030669">
    <property type="component" value="Unassembled WGS sequence"/>
</dbReference>
<dbReference type="EMBL" id="KB469296">
    <property type="protein sequence ID" value="EPQ61364.1"/>
    <property type="molecule type" value="Genomic_DNA"/>
</dbReference>
<dbReference type="Gene3D" id="3.40.50.10190">
    <property type="entry name" value="BRCT domain"/>
    <property type="match status" value="4"/>
</dbReference>
<dbReference type="GO" id="GO:0035361">
    <property type="term" value="C:Cul8-RING ubiquitin ligase complex"/>
    <property type="evidence" value="ECO:0007669"/>
    <property type="project" value="TreeGrafter"/>
</dbReference>
<dbReference type="CDD" id="cd18436">
    <property type="entry name" value="BRCT_BRC1_like_rpt2"/>
    <property type="match status" value="1"/>
</dbReference>
<feature type="compositionally biased region" description="Basic and acidic residues" evidence="3">
    <location>
        <begin position="735"/>
        <end position="749"/>
    </location>
</feature>
<accession>S7S5S1</accession>
<dbReference type="InterPro" id="IPR001357">
    <property type="entry name" value="BRCT_dom"/>
</dbReference>
<feature type="region of interest" description="Disordered" evidence="3">
    <location>
        <begin position="437"/>
        <end position="463"/>
    </location>
</feature>
<dbReference type="OMA" id="DSHNWSY"/>
<dbReference type="SUPFAM" id="SSF52113">
    <property type="entry name" value="BRCT domain"/>
    <property type="match status" value="4"/>
</dbReference>
<dbReference type="InterPro" id="IPR053036">
    <property type="entry name" value="CellCycle_DNARepair_Reg"/>
</dbReference>
<evidence type="ECO:0000256" key="1">
    <source>
        <dbReference type="ARBA" id="ARBA00004123"/>
    </source>
</evidence>
<feature type="compositionally biased region" description="Basic and acidic residues" evidence="3">
    <location>
        <begin position="857"/>
        <end position="866"/>
    </location>
</feature>
<dbReference type="GO" id="GO:1990683">
    <property type="term" value="P:DNA double-strand break attachment to nuclear envelope"/>
    <property type="evidence" value="ECO:0007669"/>
    <property type="project" value="TreeGrafter"/>
</dbReference>
<keyword evidence="2" id="KW-0539">Nucleus</keyword>
<dbReference type="PROSITE" id="PS50172">
    <property type="entry name" value="BRCT"/>
    <property type="match status" value="4"/>
</dbReference>
<evidence type="ECO:0000256" key="3">
    <source>
        <dbReference type="SAM" id="MobiDB-lite"/>
    </source>
</evidence>
<proteinExistence type="predicted"/>
<feature type="domain" description="BRCT" evidence="4">
    <location>
        <begin position="72"/>
        <end position="152"/>
    </location>
</feature>
<dbReference type="PROSITE" id="PS00354">
    <property type="entry name" value="HMGI_Y"/>
    <property type="match status" value="1"/>
</dbReference>
<reference evidence="5 6" key="1">
    <citation type="journal article" date="2012" name="Science">
        <title>The Paleozoic origin of enzymatic lignin decomposition reconstructed from 31 fungal genomes.</title>
        <authorList>
            <person name="Floudas D."/>
            <person name="Binder M."/>
            <person name="Riley R."/>
            <person name="Barry K."/>
            <person name="Blanchette R.A."/>
            <person name="Henrissat B."/>
            <person name="Martinez A.T."/>
            <person name="Otillar R."/>
            <person name="Spatafora J.W."/>
            <person name="Yadav J.S."/>
            <person name="Aerts A."/>
            <person name="Benoit I."/>
            <person name="Boyd A."/>
            <person name="Carlson A."/>
            <person name="Copeland A."/>
            <person name="Coutinho P.M."/>
            <person name="de Vries R.P."/>
            <person name="Ferreira P."/>
            <person name="Findley K."/>
            <person name="Foster B."/>
            <person name="Gaskell J."/>
            <person name="Glotzer D."/>
            <person name="Gorecki P."/>
            <person name="Heitman J."/>
            <person name="Hesse C."/>
            <person name="Hori C."/>
            <person name="Igarashi K."/>
            <person name="Jurgens J.A."/>
            <person name="Kallen N."/>
            <person name="Kersten P."/>
            <person name="Kohler A."/>
            <person name="Kuees U."/>
            <person name="Kumar T.K.A."/>
            <person name="Kuo A."/>
            <person name="LaButti K."/>
            <person name="Larrondo L.F."/>
            <person name="Lindquist E."/>
            <person name="Ling A."/>
            <person name="Lombard V."/>
            <person name="Lucas S."/>
            <person name="Lundell T."/>
            <person name="Martin R."/>
            <person name="McLaughlin D.J."/>
            <person name="Morgenstern I."/>
            <person name="Morin E."/>
            <person name="Murat C."/>
            <person name="Nagy L.G."/>
            <person name="Nolan M."/>
            <person name="Ohm R.A."/>
            <person name="Patyshakuliyeva A."/>
            <person name="Rokas A."/>
            <person name="Ruiz-Duenas F.J."/>
            <person name="Sabat G."/>
            <person name="Salamov A."/>
            <person name="Samejima M."/>
            <person name="Schmutz J."/>
            <person name="Slot J.C."/>
            <person name="St John F."/>
            <person name="Stenlid J."/>
            <person name="Sun H."/>
            <person name="Sun S."/>
            <person name="Syed K."/>
            <person name="Tsang A."/>
            <person name="Wiebenga A."/>
            <person name="Young D."/>
            <person name="Pisabarro A."/>
            <person name="Eastwood D.C."/>
            <person name="Martin F."/>
            <person name="Cullen D."/>
            <person name="Grigoriev I.V."/>
            <person name="Hibbett D.S."/>
        </authorList>
    </citation>
    <scope>NUCLEOTIDE SEQUENCE [LARGE SCALE GENOMIC DNA]</scope>
    <source>
        <strain evidence="5 6">ATCC 11539</strain>
    </source>
</reference>
<evidence type="ECO:0000313" key="6">
    <source>
        <dbReference type="Proteomes" id="UP000030669"/>
    </source>
</evidence>
<name>S7S5S1_GLOTA</name>
<dbReference type="HOGENOM" id="CLU_002149_1_0_1"/>
<keyword evidence="6" id="KW-1185">Reference proteome</keyword>
<evidence type="ECO:0000256" key="2">
    <source>
        <dbReference type="ARBA" id="ARBA00023242"/>
    </source>
</evidence>
<dbReference type="Pfam" id="PF16589">
    <property type="entry name" value="BRCT_2"/>
    <property type="match status" value="1"/>
</dbReference>
<organism evidence="5 6">
    <name type="scientific">Gloeophyllum trabeum (strain ATCC 11539 / FP-39264 / Madison 617)</name>
    <name type="common">Brown rot fungus</name>
    <dbReference type="NCBI Taxonomy" id="670483"/>
    <lineage>
        <taxon>Eukaryota</taxon>
        <taxon>Fungi</taxon>
        <taxon>Dikarya</taxon>
        <taxon>Basidiomycota</taxon>
        <taxon>Agaricomycotina</taxon>
        <taxon>Agaricomycetes</taxon>
        <taxon>Gloeophyllales</taxon>
        <taxon>Gloeophyllaceae</taxon>
        <taxon>Gloeophyllum</taxon>
    </lineage>
</organism>
<feature type="region of interest" description="Disordered" evidence="3">
    <location>
        <begin position="494"/>
        <end position="801"/>
    </location>
</feature>
<feature type="region of interest" description="Disordered" evidence="3">
    <location>
        <begin position="813"/>
        <end position="917"/>
    </location>
</feature>
<dbReference type="CDD" id="cd18432">
    <property type="entry name" value="BRCT_PAXIP1_rpt6_like"/>
    <property type="match status" value="1"/>
</dbReference>
<dbReference type="Pfam" id="PF16770">
    <property type="entry name" value="RTT107_BRCT_5"/>
    <property type="match status" value="1"/>
</dbReference>
<dbReference type="InterPro" id="IPR000637">
    <property type="entry name" value="HMGI/Y_DNA-bd_CS"/>
</dbReference>
<gene>
    <name evidence="5" type="ORF">GLOTRDRAFT_135835</name>
</gene>
<feature type="domain" description="BRCT" evidence="4">
    <location>
        <begin position="1"/>
        <end position="71"/>
    </location>
</feature>
<dbReference type="GO" id="GO:0005634">
    <property type="term" value="C:nucleus"/>
    <property type="evidence" value="ECO:0007669"/>
    <property type="project" value="UniProtKB-SubCell"/>
</dbReference>
<dbReference type="GeneID" id="19303398"/>
<feature type="compositionally biased region" description="Polar residues" evidence="3">
    <location>
        <begin position="573"/>
        <end position="583"/>
    </location>
</feature>
<dbReference type="KEGG" id="gtr:GLOTRDRAFT_135835"/>
<protein>
    <recommendedName>
        <fullName evidence="4">BRCT domain-containing protein</fullName>
    </recommendedName>
</protein>
<dbReference type="SMART" id="SM00292">
    <property type="entry name" value="BRCT"/>
    <property type="match status" value="3"/>
</dbReference>
<dbReference type="STRING" id="670483.S7S5S1"/>
<feature type="domain" description="BRCT" evidence="4">
    <location>
        <begin position="319"/>
        <end position="389"/>
    </location>
</feature>
<dbReference type="PANTHER" id="PTHR47667:SF1">
    <property type="entry name" value="REGULATOR OF TY1 TRANSPOSITION PROTEIN 107"/>
    <property type="match status" value="1"/>
</dbReference>
<dbReference type="CDD" id="cd17743">
    <property type="entry name" value="BRCT_BRC1_like_rpt5"/>
    <property type="match status" value="1"/>
</dbReference>
<feature type="compositionally biased region" description="Polar residues" evidence="3">
    <location>
        <begin position="682"/>
        <end position="692"/>
    </location>
</feature>
<feature type="domain" description="BRCT" evidence="4">
    <location>
        <begin position="923"/>
        <end position="1002"/>
    </location>
</feature>
<evidence type="ECO:0000259" key="4">
    <source>
        <dbReference type="PROSITE" id="PS50172"/>
    </source>
</evidence>
<dbReference type="AlphaFoldDB" id="S7S5S1"/>
<feature type="compositionally biased region" description="Basic and acidic residues" evidence="3">
    <location>
        <begin position="813"/>
        <end position="842"/>
    </location>
</feature>